<reference evidence="1 2" key="1">
    <citation type="submission" date="2017-07" db="EMBL/GenBank/DDBJ databases">
        <title>Leptospira spp. isolated from tropical soils.</title>
        <authorList>
            <person name="Thibeaux R."/>
            <person name="Iraola G."/>
            <person name="Ferres I."/>
            <person name="Bierque E."/>
            <person name="Girault D."/>
            <person name="Soupe-Gilbert M.-E."/>
            <person name="Picardeau M."/>
            <person name="Goarant C."/>
        </authorList>
    </citation>
    <scope>NUCLEOTIDE SEQUENCE [LARGE SCALE GENOMIC DNA]</scope>
    <source>
        <strain evidence="1 2">FH2-B-A1</strain>
    </source>
</reference>
<accession>A0A2N0AQI5</accession>
<comment type="caution">
    <text evidence="1">The sequence shown here is derived from an EMBL/GenBank/DDBJ whole genome shotgun (WGS) entry which is preliminary data.</text>
</comment>
<sequence>MTLIIDIITEEKTIKICDKMHSIDGTIENPVKATLKMGNSTIHMQAPKIRINSGTKILQLNDNTIIGGAGVISKIELLKSKIPSDLKDTIFNFFDDYYFANKSDSPDELTVSYKTTNTFYTKIYRNISDEYSSYFYSYNFYPISDKIVVAAIGSGSSIFLPIYTKLRNDNNQKYNKAKTEGTLTSWENDFIALIKRIFEHISLYDDSVSKEIELYSLHQ</sequence>
<organism evidence="1 2">
    <name type="scientific">Leptospira harrisiae</name>
    <dbReference type="NCBI Taxonomy" id="2023189"/>
    <lineage>
        <taxon>Bacteria</taxon>
        <taxon>Pseudomonadati</taxon>
        <taxon>Spirochaetota</taxon>
        <taxon>Spirochaetia</taxon>
        <taxon>Leptospirales</taxon>
        <taxon>Leptospiraceae</taxon>
        <taxon>Leptospira</taxon>
    </lineage>
</organism>
<dbReference type="SUPFAM" id="SSF56235">
    <property type="entry name" value="N-terminal nucleophile aminohydrolases (Ntn hydrolases)"/>
    <property type="match status" value="1"/>
</dbReference>
<name>A0A2N0AQI5_9LEPT</name>
<evidence type="ECO:0000313" key="2">
    <source>
        <dbReference type="Proteomes" id="UP000232145"/>
    </source>
</evidence>
<gene>
    <name evidence="1" type="ORF">CH364_09795</name>
</gene>
<keyword evidence="2" id="KW-1185">Reference proteome</keyword>
<dbReference type="Gene3D" id="3.60.20.10">
    <property type="entry name" value="Glutamine Phosphoribosylpyrophosphate, subunit 1, domain 1"/>
    <property type="match status" value="1"/>
</dbReference>
<dbReference type="InterPro" id="IPR029055">
    <property type="entry name" value="Ntn_hydrolases_N"/>
</dbReference>
<dbReference type="Proteomes" id="UP000232145">
    <property type="component" value="Unassembled WGS sequence"/>
</dbReference>
<dbReference type="RefSeq" id="WP_100787854.1">
    <property type="nucleotide sequence ID" value="NZ_NPDX01000001.1"/>
</dbReference>
<evidence type="ECO:0000313" key="1">
    <source>
        <dbReference type="EMBL" id="PJZ86431.1"/>
    </source>
</evidence>
<dbReference type="EMBL" id="NPDX01000001">
    <property type="protein sequence ID" value="PJZ86431.1"/>
    <property type="molecule type" value="Genomic_DNA"/>
</dbReference>
<protein>
    <submittedName>
        <fullName evidence="1">Uncharacterized protein</fullName>
    </submittedName>
</protein>
<proteinExistence type="predicted"/>
<dbReference type="AlphaFoldDB" id="A0A2N0AQI5"/>